<protein>
    <submittedName>
        <fullName evidence="2">Glycosyl transferase</fullName>
    </submittedName>
</protein>
<evidence type="ECO:0000313" key="2">
    <source>
        <dbReference type="EMBL" id="KLE32169.1"/>
    </source>
</evidence>
<dbReference type="SUPFAM" id="SSF53756">
    <property type="entry name" value="UDP-Glycosyltransferase/glycogen phosphorylase"/>
    <property type="match status" value="1"/>
</dbReference>
<dbReference type="PANTHER" id="PTHR45947">
    <property type="entry name" value="SULFOQUINOVOSYL TRANSFERASE SQD2"/>
    <property type="match status" value="1"/>
</dbReference>
<proteinExistence type="predicted"/>
<gene>
    <name evidence="2" type="ORF">AAW01_07555</name>
</gene>
<reference evidence="2 3" key="1">
    <citation type="submission" date="2015-04" db="EMBL/GenBank/DDBJ databases">
        <title>The draft genome sequence of Erythrobacr gangjinensis K7-2.</title>
        <authorList>
            <person name="Zhuang L."/>
            <person name="Liu Y."/>
            <person name="Shao Z."/>
        </authorList>
    </citation>
    <scope>NUCLEOTIDE SEQUENCE [LARGE SCALE GENOMIC DNA]</scope>
    <source>
        <strain evidence="2 3">K7-2</strain>
    </source>
</reference>
<dbReference type="Pfam" id="PF13692">
    <property type="entry name" value="Glyco_trans_1_4"/>
    <property type="match status" value="1"/>
</dbReference>
<keyword evidence="2" id="KW-0808">Transferase</keyword>
<dbReference type="InterPro" id="IPR028098">
    <property type="entry name" value="Glyco_trans_4-like_N"/>
</dbReference>
<keyword evidence="3" id="KW-1185">Reference proteome</keyword>
<dbReference type="EMBL" id="LBHC01000002">
    <property type="protein sequence ID" value="KLE32169.1"/>
    <property type="molecule type" value="Genomic_DNA"/>
</dbReference>
<sequence>MEGQPLAGKSVLIIVENLPLPFDRRVWQEARTLKAAGATVSIICPTGKGYEKRYEVIDAIHIHRHPLPIEAEGALGFLLEYGAALVWETVLAWRIYFKRGLDIIQGCNPPDLIFLVALPFKLLGVKYIFDHHDINPELYEAKFGTRGFFWKLMGLFEKLTFKTADVSIATNESYRTIALTRGGMAADRVFVVRSGPDLSRLQAVPPVPALKDGKTFLVGYVGVMGEQEGIDLLIDAVEHLVHDMDRRDIRFVLVGGGPSLAKLQADVARRDLGEWIHFTGRAPDQELFEVLSTMDIGVNPDRVNAMNDKSTMNKIMEYMALGKPMVQFDVTEGRFSAQDASLYAKANNPKDFAEKIAELLDDPERRERMGAFGRARVETQLNWNTQVEPLLAAYAKALES</sequence>
<organism evidence="2 3">
    <name type="scientific">Aurantiacibacter gangjinensis</name>
    <dbReference type="NCBI Taxonomy" id="502682"/>
    <lineage>
        <taxon>Bacteria</taxon>
        <taxon>Pseudomonadati</taxon>
        <taxon>Pseudomonadota</taxon>
        <taxon>Alphaproteobacteria</taxon>
        <taxon>Sphingomonadales</taxon>
        <taxon>Erythrobacteraceae</taxon>
        <taxon>Aurantiacibacter</taxon>
    </lineage>
</organism>
<dbReference type="STRING" id="502682.BMF35_a0515"/>
<evidence type="ECO:0000313" key="3">
    <source>
        <dbReference type="Proteomes" id="UP000053070"/>
    </source>
</evidence>
<dbReference type="Gene3D" id="3.40.50.2000">
    <property type="entry name" value="Glycogen Phosphorylase B"/>
    <property type="match status" value="2"/>
</dbReference>
<accession>A0A0G9MNK6</accession>
<dbReference type="CDD" id="cd03794">
    <property type="entry name" value="GT4_WbuB-like"/>
    <property type="match status" value="1"/>
</dbReference>
<evidence type="ECO:0000259" key="1">
    <source>
        <dbReference type="Pfam" id="PF13439"/>
    </source>
</evidence>
<feature type="domain" description="Glycosyltransferase subfamily 4-like N-terminal" evidence="1">
    <location>
        <begin position="24"/>
        <end position="200"/>
    </location>
</feature>
<dbReference type="InterPro" id="IPR050194">
    <property type="entry name" value="Glycosyltransferase_grp1"/>
</dbReference>
<dbReference type="GO" id="GO:0016757">
    <property type="term" value="F:glycosyltransferase activity"/>
    <property type="evidence" value="ECO:0007669"/>
    <property type="project" value="TreeGrafter"/>
</dbReference>
<comment type="caution">
    <text evidence="2">The sequence shown here is derived from an EMBL/GenBank/DDBJ whole genome shotgun (WGS) entry which is preliminary data.</text>
</comment>
<dbReference type="PANTHER" id="PTHR45947:SF3">
    <property type="entry name" value="SULFOQUINOVOSYL TRANSFERASE SQD2"/>
    <property type="match status" value="1"/>
</dbReference>
<dbReference type="Pfam" id="PF13439">
    <property type="entry name" value="Glyco_transf_4"/>
    <property type="match status" value="1"/>
</dbReference>
<dbReference type="PATRIC" id="fig|502682.8.peg.1542"/>
<name>A0A0G9MNK6_9SPHN</name>
<dbReference type="Proteomes" id="UP000053070">
    <property type="component" value="Unassembled WGS sequence"/>
</dbReference>
<dbReference type="AlphaFoldDB" id="A0A0G9MNK6"/>